<proteinExistence type="predicted"/>
<protein>
    <recommendedName>
        <fullName evidence="8">DoxX family protein</fullName>
    </recommendedName>
</protein>
<keyword evidence="2 5" id="KW-0812">Transmembrane</keyword>
<dbReference type="GO" id="GO:0016020">
    <property type="term" value="C:membrane"/>
    <property type="evidence" value="ECO:0007669"/>
    <property type="project" value="UniProtKB-SubCell"/>
</dbReference>
<dbReference type="Proteomes" id="UP000027471">
    <property type="component" value="Unassembled WGS sequence"/>
</dbReference>
<keyword evidence="7" id="KW-1185">Reference proteome</keyword>
<dbReference type="STRING" id="1353528.DT23_14340"/>
<evidence type="ECO:0000313" key="7">
    <source>
        <dbReference type="Proteomes" id="UP000027471"/>
    </source>
</evidence>
<comment type="subcellular location">
    <subcellularLocation>
        <location evidence="1">Membrane</location>
        <topology evidence="1">Multi-pass membrane protein</topology>
    </subcellularLocation>
</comment>
<sequence>MRPFITGRIRFPYFIAKGQPMLTLALRTLFNPWDRTQGFAASAVSLIARLLFASILLQFFLNSFVTKIDGFGLSAGAYIQVLPRQMETAGYDPSALAWPLHLVVLAGALAELILPLLVIFGLATRPAALAMMGFLVVMSLTDLYGHGVDGATIGGMFDADPYGLILDQRLLWGFLLLIPLWLGGGMVSLDALIWPRLQRWLGLSAISA</sequence>
<gene>
    <name evidence="6" type="ORF">DT23_14340</name>
</gene>
<reference evidence="6 7" key="1">
    <citation type="journal article" date="2015" name="Antonie Van Leeuwenhoek">
        <title>Thioclava indica sp. nov., isolated from surface seawater of the Indian Ocean.</title>
        <authorList>
            <person name="Liu Y."/>
            <person name="Lai Q."/>
            <person name="Du J."/>
            <person name="Xu H."/>
            <person name="Jiang L."/>
            <person name="Shao Z."/>
        </authorList>
    </citation>
    <scope>NUCLEOTIDE SEQUENCE [LARGE SCALE GENOMIC DNA]</scope>
    <source>
        <strain evidence="6 7">DT23-4</strain>
    </source>
</reference>
<accession>A0A074JR24</accession>
<organism evidence="6 7">
    <name type="scientific">Thioclava indica</name>
    <dbReference type="NCBI Taxonomy" id="1353528"/>
    <lineage>
        <taxon>Bacteria</taxon>
        <taxon>Pseudomonadati</taxon>
        <taxon>Pseudomonadota</taxon>
        <taxon>Alphaproteobacteria</taxon>
        <taxon>Rhodobacterales</taxon>
        <taxon>Paracoccaceae</taxon>
        <taxon>Thioclava</taxon>
    </lineage>
</organism>
<evidence type="ECO:0000256" key="1">
    <source>
        <dbReference type="ARBA" id="ARBA00004141"/>
    </source>
</evidence>
<feature type="transmembrane region" description="Helical" evidence="5">
    <location>
        <begin position="127"/>
        <end position="147"/>
    </location>
</feature>
<evidence type="ECO:0000256" key="5">
    <source>
        <dbReference type="SAM" id="Phobius"/>
    </source>
</evidence>
<dbReference type="EMBL" id="AUNB01000023">
    <property type="protein sequence ID" value="KEO60066.1"/>
    <property type="molecule type" value="Genomic_DNA"/>
</dbReference>
<dbReference type="eggNOG" id="COG2259">
    <property type="taxonomic scope" value="Bacteria"/>
</dbReference>
<name>A0A074JR24_9RHOB</name>
<evidence type="ECO:0000256" key="4">
    <source>
        <dbReference type="ARBA" id="ARBA00023136"/>
    </source>
</evidence>
<evidence type="ECO:0000256" key="2">
    <source>
        <dbReference type="ARBA" id="ARBA00022692"/>
    </source>
</evidence>
<evidence type="ECO:0008006" key="8">
    <source>
        <dbReference type="Google" id="ProtNLM"/>
    </source>
</evidence>
<feature type="transmembrane region" description="Helical" evidence="5">
    <location>
        <begin position="170"/>
        <end position="194"/>
    </location>
</feature>
<feature type="transmembrane region" description="Helical" evidence="5">
    <location>
        <begin position="39"/>
        <end position="61"/>
    </location>
</feature>
<dbReference type="InterPro" id="IPR032808">
    <property type="entry name" value="DoxX"/>
</dbReference>
<keyword evidence="4 5" id="KW-0472">Membrane</keyword>
<evidence type="ECO:0000256" key="3">
    <source>
        <dbReference type="ARBA" id="ARBA00022989"/>
    </source>
</evidence>
<evidence type="ECO:0000313" key="6">
    <source>
        <dbReference type="EMBL" id="KEO60066.1"/>
    </source>
</evidence>
<comment type="caution">
    <text evidence="6">The sequence shown here is derived from an EMBL/GenBank/DDBJ whole genome shotgun (WGS) entry which is preliminary data.</text>
</comment>
<keyword evidence="3 5" id="KW-1133">Transmembrane helix</keyword>
<dbReference type="Pfam" id="PF07681">
    <property type="entry name" value="DoxX"/>
    <property type="match status" value="1"/>
</dbReference>
<dbReference type="AlphaFoldDB" id="A0A074JR24"/>
<feature type="transmembrane region" description="Helical" evidence="5">
    <location>
        <begin position="96"/>
        <end position="120"/>
    </location>
</feature>